<comment type="pathway">
    <text evidence="2">Purine metabolism; 7-cyano-7-deazaguanine biosynthesis.</text>
</comment>
<dbReference type="AlphaFoldDB" id="A0A517ZX95"/>
<evidence type="ECO:0000256" key="3">
    <source>
        <dbReference type="ARBA" id="ARBA00008900"/>
    </source>
</evidence>
<gene>
    <name evidence="11" type="ORF">Mal52_56160</name>
</gene>
<dbReference type="GO" id="GO:0046872">
    <property type="term" value="F:metal ion binding"/>
    <property type="evidence" value="ECO:0007669"/>
    <property type="project" value="UniProtKB-KW"/>
</dbReference>
<comment type="catalytic activity">
    <reaction evidence="10">
        <text>7,8-dihydroneopterin 3'-triphosphate + H2O = 6-carboxy-5,6,7,8-tetrahydropterin + triphosphate + acetaldehyde + 2 H(+)</text>
        <dbReference type="Rhea" id="RHEA:27966"/>
        <dbReference type="ChEBI" id="CHEBI:15343"/>
        <dbReference type="ChEBI" id="CHEBI:15377"/>
        <dbReference type="ChEBI" id="CHEBI:15378"/>
        <dbReference type="ChEBI" id="CHEBI:18036"/>
        <dbReference type="ChEBI" id="CHEBI:58462"/>
        <dbReference type="ChEBI" id="CHEBI:61032"/>
        <dbReference type="EC" id="4.1.2.50"/>
    </reaction>
</comment>
<dbReference type="Pfam" id="PF01242">
    <property type="entry name" value="PTPS"/>
    <property type="match status" value="1"/>
</dbReference>
<comment type="similarity">
    <text evidence="3">Belongs to the PTPS family. QueD subfamily.</text>
</comment>
<proteinExistence type="inferred from homology"/>
<evidence type="ECO:0000256" key="10">
    <source>
        <dbReference type="ARBA" id="ARBA00048807"/>
    </source>
</evidence>
<dbReference type="KEGG" id="sdyn:Mal52_56160"/>
<dbReference type="RefSeq" id="WP_145379747.1">
    <property type="nucleotide sequence ID" value="NZ_CP036276.1"/>
</dbReference>
<evidence type="ECO:0000256" key="2">
    <source>
        <dbReference type="ARBA" id="ARBA00005061"/>
    </source>
</evidence>
<keyword evidence="7" id="KW-0862">Zinc</keyword>
<dbReference type="EC" id="4.1.2.50" evidence="4"/>
<protein>
    <recommendedName>
        <fullName evidence="5">6-carboxy-5,6,7,8-tetrahydropterin synthase</fullName>
        <ecNumber evidence="4">4.1.2.50</ecNumber>
    </recommendedName>
    <alternativeName>
        <fullName evidence="9">Queuosine biosynthesis protein QueD</fullName>
    </alternativeName>
</protein>
<evidence type="ECO:0000313" key="11">
    <source>
        <dbReference type="EMBL" id="QDU47088.1"/>
    </source>
</evidence>
<keyword evidence="12" id="KW-1185">Reference proteome</keyword>
<evidence type="ECO:0000256" key="8">
    <source>
        <dbReference type="ARBA" id="ARBA00023239"/>
    </source>
</evidence>
<organism evidence="11 12">
    <name type="scientific">Symmachiella dynata</name>
    <dbReference type="NCBI Taxonomy" id="2527995"/>
    <lineage>
        <taxon>Bacteria</taxon>
        <taxon>Pseudomonadati</taxon>
        <taxon>Planctomycetota</taxon>
        <taxon>Planctomycetia</taxon>
        <taxon>Planctomycetales</taxon>
        <taxon>Planctomycetaceae</taxon>
        <taxon>Symmachiella</taxon>
    </lineage>
</organism>
<dbReference type="UniPathway" id="UPA00391"/>
<dbReference type="PANTHER" id="PTHR12589:SF7">
    <property type="entry name" value="6-PYRUVOYL TETRAHYDROBIOPTERIN SYNTHASE"/>
    <property type="match status" value="1"/>
</dbReference>
<dbReference type="EMBL" id="CP036276">
    <property type="protein sequence ID" value="QDU47088.1"/>
    <property type="molecule type" value="Genomic_DNA"/>
</dbReference>
<keyword evidence="6" id="KW-0479">Metal-binding</keyword>
<dbReference type="Proteomes" id="UP000319383">
    <property type="component" value="Chromosome"/>
</dbReference>
<comment type="cofactor">
    <cofactor evidence="1">
        <name>Zn(2+)</name>
        <dbReference type="ChEBI" id="CHEBI:29105"/>
    </cofactor>
</comment>
<evidence type="ECO:0000256" key="1">
    <source>
        <dbReference type="ARBA" id="ARBA00001947"/>
    </source>
</evidence>
<dbReference type="PANTHER" id="PTHR12589">
    <property type="entry name" value="PYRUVOYL TETRAHYDROBIOPTERIN SYNTHASE"/>
    <property type="match status" value="1"/>
</dbReference>
<evidence type="ECO:0000256" key="4">
    <source>
        <dbReference type="ARBA" id="ARBA00012982"/>
    </source>
</evidence>
<dbReference type="InterPro" id="IPR007115">
    <property type="entry name" value="6-PTP_synth/QueD"/>
</dbReference>
<dbReference type="SUPFAM" id="SSF55620">
    <property type="entry name" value="Tetrahydrobiopterin biosynthesis enzymes-like"/>
    <property type="match status" value="1"/>
</dbReference>
<dbReference type="GO" id="GO:0070497">
    <property type="term" value="F:6-carboxytetrahydropterin synthase activity"/>
    <property type="evidence" value="ECO:0007669"/>
    <property type="project" value="UniProtKB-EC"/>
</dbReference>
<evidence type="ECO:0000256" key="9">
    <source>
        <dbReference type="ARBA" id="ARBA00031449"/>
    </source>
</evidence>
<evidence type="ECO:0000256" key="7">
    <source>
        <dbReference type="ARBA" id="ARBA00022833"/>
    </source>
</evidence>
<reference evidence="11 12" key="1">
    <citation type="submission" date="2019-02" db="EMBL/GenBank/DDBJ databases">
        <title>Deep-cultivation of Planctomycetes and their phenomic and genomic characterization uncovers novel biology.</title>
        <authorList>
            <person name="Wiegand S."/>
            <person name="Jogler M."/>
            <person name="Boedeker C."/>
            <person name="Pinto D."/>
            <person name="Vollmers J."/>
            <person name="Rivas-Marin E."/>
            <person name="Kohn T."/>
            <person name="Peeters S.H."/>
            <person name="Heuer A."/>
            <person name="Rast P."/>
            <person name="Oberbeckmann S."/>
            <person name="Bunk B."/>
            <person name="Jeske O."/>
            <person name="Meyerdierks A."/>
            <person name="Storesund J.E."/>
            <person name="Kallscheuer N."/>
            <person name="Luecker S."/>
            <person name="Lage O.M."/>
            <person name="Pohl T."/>
            <person name="Merkel B.J."/>
            <person name="Hornburger P."/>
            <person name="Mueller R.-W."/>
            <person name="Bruemmer F."/>
            <person name="Labrenz M."/>
            <person name="Spormann A.M."/>
            <person name="Op den Camp H."/>
            <person name="Overmann J."/>
            <person name="Amann R."/>
            <person name="Jetten M.S.M."/>
            <person name="Mascher T."/>
            <person name="Medema M.H."/>
            <person name="Devos D.P."/>
            <person name="Kaster A.-K."/>
            <person name="Ovreas L."/>
            <person name="Rohde M."/>
            <person name="Galperin M.Y."/>
            <person name="Jogler C."/>
        </authorList>
    </citation>
    <scope>NUCLEOTIDE SEQUENCE [LARGE SCALE GENOMIC DNA]</scope>
    <source>
        <strain evidence="11 12">Mal52</strain>
    </source>
</reference>
<keyword evidence="8" id="KW-0456">Lyase</keyword>
<name>A0A517ZX95_9PLAN</name>
<evidence type="ECO:0000256" key="5">
    <source>
        <dbReference type="ARBA" id="ARBA00018141"/>
    </source>
</evidence>
<sequence length="163" mass="18829">MTNERFRVRVTKDHLVFSAAHFITFAGNICERLHGHNWRVAAEVAGALDENYYVFDFIALRDELQAIVDELDHRVLLPTEHAEIKVVAGDREVEATFEERRWVFPREDCILLPLENTTAELIARWIGRRLEDVVHQKAGAPVESIRVDVEENFGQWATCEMSL</sequence>
<dbReference type="InterPro" id="IPR038418">
    <property type="entry name" value="6-PTP_synth/QueD_sf"/>
</dbReference>
<accession>A0A517ZX95</accession>
<evidence type="ECO:0000313" key="12">
    <source>
        <dbReference type="Proteomes" id="UP000319383"/>
    </source>
</evidence>
<evidence type="ECO:0000256" key="6">
    <source>
        <dbReference type="ARBA" id="ARBA00022723"/>
    </source>
</evidence>
<dbReference type="Gene3D" id="3.30.479.10">
    <property type="entry name" value="6-pyruvoyl tetrahydropterin synthase/QueD"/>
    <property type="match status" value="1"/>
</dbReference>